<evidence type="ECO:0000313" key="7">
    <source>
        <dbReference type="EMBL" id="AJR18734.1"/>
    </source>
</evidence>
<dbReference type="KEGG" id="psim:KR76_23540"/>
<dbReference type="HOGENOM" id="CLU_2194201_0_0_11"/>
<dbReference type="EMBL" id="CP009896">
    <property type="protein sequence ID" value="AJR18734.1"/>
    <property type="molecule type" value="Genomic_DNA"/>
</dbReference>
<sequence length="108" mass="10570">MLVAHQVLPYRLTGAVATVFPVVELVLGLLGTVLAVASGAGCWGPARAAIAASVAAVYLAMAGYVARQLRTAPGAPCGCFAGGRPSSVLTVLRALGLGLLAGVAGLIG</sequence>
<evidence type="ECO:0000256" key="1">
    <source>
        <dbReference type="ARBA" id="ARBA00004141"/>
    </source>
</evidence>
<dbReference type="Proteomes" id="UP000030300">
    <property type="component" value="Chromosome"/>
</dbReference>
<evidence type="ECO:0000256" key="3">
    <source>
        <dbReference type="ARBA" id="ARBA00022989"/>
    </source>
</evidence>
<keyword evidence="3 5" id="KW-1133">Transmembrane helix</keyword>
<organism evidence="7 8">
    <name type="scientific">Nocardioides simplex</name>
    <name type="common">Arthrobacter simplex</name>
    <dbReference type="NCBI Taxonomy" id="2045"/>
    <lineage>
        <taxon>Bacteria</taxon>
        <taxon>Bacillati</taxon>
        <taxon>Actinomycetota</taxon>
        <taxon>Actinomycetes</taxon>
        <taxon>Propionibacteriales</taxon>
        <taxon>Nocardioidaceae</taxon>
        <taxon>Pimelobacter</taxon>
    </lineage>
</organism>
<evidence type="ECO:0000259" key="6">
    <source>
        <dbReference type="Pfam" id="PF07291"/>
    </source>
</evidence>
<dbReference type="GO" id="GO:0016020">
    <property type="term" value="C:membrane"/>
    <property type="evidence" value="ECO:0007669"/>
    <property type="project" value="UniProtKB-SubCell"/>
</dbReference>
<keyword evidence="4 5" id="KW-0472">Membrane</keyword>
<keyword evidence="2 5" id="KW-0812">Transmembrane</keyword>
<feature type="domain" description="Methylamine utilisation protein MauE" evidence="6">
    <location>
        <begin position="2"/>
        <end position="104"/>
    </location>
</feature>
<evidence type="ECO:0000256" key="5">
    <source>
        <dbReference type="SAM" id="Phobius"/>
    </source>
</evidence>
<evidence type="ECO:0000313" key="8">
    <source>
        <dbReference type="Proteomes" id="UP000030300"/>
    </source>
</evidence>
<dbReference type="AlphaFoldDB" id="A0A0C5XD39"/>
<feature type="transmembrane region" description="Helical" evidence="5">
    <location>
        <begin position="12"/>
        <end position="36"/>
    </location>
</feature>
<proteinExistence type="predicted"/>
<dbReference type="InterPro" id="IPR009908">
    <property type="entry name" value="Methylamine_util_MauE"/>
</dbReference>
<evidence type="ECO:0000256" key="2">
    <source>
        <dbReference type="ARBA" id="ARBA00022692"/>
    </source>
</evidence>
<protein>
    <recommendedName>
        <fullName evidence="6">Methylamine utilisation protein MauE domain-containing protein</fullName>
    </recommendedName>
</protein>
<dbReference type="STRING" id="2045.KR76_23540"/>
<evidence type="ECO:0000256" key="4">
    <source>
        <dbReference type="ARBA" id="ARBA00023136"/>
    </source>
</evidence>
<accession>A0A0C5XD39</accession>
<feature type="transmembrane region" description="Helical" evidence="5">
    <location>
        <begin position="86"/>
        <end position="107"/>
    </location>
</feature>
<name>A0A0C5XD39_NOCSI</name>
<dbReference type="Pfam" id="PF07291">
    <property type="entry name" value="MauE"/>
    <property type="match status" value="1"/>
</dbReference>
<comment type="subcellular location">
    <subcellularLocation>
        <location evidence="1">Membrane</location>
        <topology evidence="1">Multi-pass membrane protein</topology>
    </subcellularLocation>
</comment>
<dbReference type="GO" id="GO:0030416">
    <property type="term" value="P:methylamine metabolic process"/>
    <property type="evidence" value="ECO:0007669"/>
    <property type="project" value="InterPro"/>
</dbReference>
<gene>
    <name evidence="7" type="ORF">KR76_23540</name>
</gene>
<reference evidence="7 8" key="1">
    <citation type="journal article" date="2015" name="Genome Announc.">
        <title>Complete Genome Sequence of Steroid-Transforming Nocardioides simplex VKM Ac-2033D.</title>
        <authorList>
            <person name="Shtratnikova V.Y."/>
            <person name="Schelkunov M.I."/>
            <person name="Pekov Y.A."/>
            <person name="Fokina V.V."/>
            <person name="Logacheva M.D."/>
            <person name="Sokolov S.L."/>
            <person name="Bragin E.Y."/>
            <person name="Ashapkin V.V."/>
            <person name="Donova M.V."/>
        </authorList>
    </citation>
    <scope>NUCLEOTIDE SEQUENCE [LARGE SCALE GENOMIC DNA]</scope>
    <source>
        <strain evidence="7 8">VKM Ac-2033D</strain>
    </source>
</reference>
<keyword evidence="8" id="KW-1185">Reference proteome</keyword>
<feature type="transmembrane region" description="Helical" evidence="5">
    <location>
        <begin position="48"/>
        <end position="66"/>
    </location>
</feature>